<name>A0A0G4IZX0_PLABS</name>
<sequence>MVLERPHAYPDGAAVRTFRRSVQETSRRTMVQLAVALFTTVLTAGCLTAALLLDSNAEPYQRAYERIHHIDVRQRTNSKVVIDQTLSRRKTLPSGEQATAGAGSVDTM</sequence>
<evidence type="ECO:0000313" key="6">
    <source>
        <dbReference type="Proteomes" id="UP000290189"/>
    </source>
</evidence>
<dbReference type="Proteomes" id="UP000290189">
    <property type="component" value="Unassembled WGS sequence"/>
</dbReference>
<keyword evidence="2" id="KW-0812">Transmembrane</keyword>
<evidence type="ECO:0000313" key="3">
    <source>
        <dbReference type="EMBL" id="CEP00923.1"/>
    </source>
</evidence>
<dbReference type="EMBL" id="OVEO01000016">
    <property type="protein sequence ID" value="SPR01231.1"/>
    <property type="molecule type" value="Genomic_DNA"/>
</dbReference>
<accession>A0A0G4IZX0</accession>
<evidence type="ECO:0000256" key="2">
    <source>
        <dbReference type="SAM" id="Phobius"/>
    </source>
</evidence>
<protein>
    <submittedName>
        <fullName evidence="3">Uncharacterized protein</fullName>
    </submittedName>
</protein>
<keyword evidence="4" id="KW-0496">Mitochondrion</keyword>
<geneLocation type="mitochondrion" evidence="4"/>
<feature type="region of interest" description="Disordered" evidence="1">
    <location>
        <begin position="84"/>
        <end position="108"/>
    </location>
</feature>
<evidence type="ECO:0000313" key="4">
    <source>
        <dbReference type="EMBL" id="SPR01231.1"/>
    </source>
</evidence>
<keyword evidence="2" id="KW-1133">Transmembrane helix</keyword>
<evidence type="ECO:0000256" key="1">
    <source>
        <dbReference type="SAM" id="MobiDB-lite"/>
    </source>
</evidence>
<organism evidence="3 5">
    <name type="scientific">Plasmodiophora brassicae</name>
    <name type="common">Clubroot disease agent</name>
    <dbReference type="NCBI Taxonomy" id="37360"/>
    <lineage>
        <taxon>Eukaryota</taxon>
        <taxon>Sar</taxon>
        <taxon>Rhizaria</taxon>
        <taxon>Endomyxa</taxon>
        <taxon>Phytomyxea</taxon>
        <taxon>Plasmodiophorida</taxon>
        <taxon>Plasmodiophoridae</taxon>
        <taxon>Plasmodiophora</taxon>
    </lineage>
</organism>
<dbReference type="EMBL" id="CDSF01000104">
    <property type="protein sequence ID" value="CEP00923.1"/>
    <property type="molecule type" value="Genomic_DNA"/>
</dbReference>
<gene>
    <name evidence="3" type="ORF">PBRA_008235</name>
    <name evidence="4" type="ORF">PLBR_LOCUS8446</name>
</gene>
<dbReference type="AlphaFoldDB" id="A0A0G4IZX0"/>
<dbReference type="Proteomes" id="UP000039324">
    <property type="component" value="Unassembled WGS sequence"/>
</dbReference>
<feature type="transmembrane region" description="Helical" evidence="2">
    <location>
        <begin position="30"/>
        <end position="53"/>
    </location>
</feature>
<keyword evidence="2" id="KW-0472">Membrane</keyword>
<evidence type="ECO:0000313" key="5">
    <source>
        <dbReference type="Proteomes" id="UP000039324"/>
    </source>
</evidence>
<keyword evidence="5" id="KW-1185">Reference proteome</keyword>
<reference evidence="4 6" key="2">
    <citation type="submission" date="2018-03" db="EMBL/GenBank/DDBJ databases">
        <authorList>
            <person name="Fogelqvist J."/>
        </authorList>
    </citation>
    <scope>NUCLEOTIDE SEQUENCE [LARGE SCALE GENOMIC DNA]</scope>
</reference>
<reference evidence="3 5" key="1">
    <citation type="submission" date="2015-02" db="EMBL/GenBank/DDBJ databases">
        <authorList>
            <person name="Chooi Y.-H."/>
        </authorList>
    </citation>
    <scope>NUCLEOTIDE SEQUENCE [LARGE SCALE GENOMIC DNA]</scope>
    <source>
        <strain evidence="3">E3</strain>
    </source>
</reference>
<proteinExistence type="predicted"/>